<proteinExistence type="predicted"/>
<dbReference type="Pfam" id="PF01546">
    <property type="entry name" value="Peptidase_M20"/>
    <property type="match status" value="1"/>
</dbReference>
<dbReference type="GO" id="GO:0008233">
    <property type="term" value="F:peptidase activity"/>
    <property type="evidence" value="ECO:0007669"/>
    <property type="project" value="UniProtKB-KW"/>
</dbReference>
<dbReference type="InterPro" id="IPR002933">
    <property type="entry name" value="Peptidase_M20"/>
</dbReference>
<dbReference type="Gene3D" id="3.40.630.10">
    <property type="entry name" value="Zn peptidases"/>
    <property type="match status" value="1"/>
</dbReference>
<feature type="domain" description="Peptidase M20 dimerisation" evidence="4">
    <location>
        <begin position="188"/>
        <end position="341"/>
    </location>
</feature>
<dbReference type="PANTHER" id="PTHR43270:SF8">
    <property type="entry name" value="DI- AND TRIPEPTIDASE DUG2-RELATED"/>
    <property type="match status" value="1"/>
</dbReference>
<dbReference type="EMBL" id="MIQE01000002">
    <property type="protein sequence ID" value="OFA13125.1"/>
    <property type="molecule type" value="Genomic_DNA"/>
</dbReference>
<organism evidence="5 6">
    <name type="scientific">Lentilactobacillus sunkii</name>
    <dbReference type="NCBI Taxonomy" id="481719"/>
    <lineage>
        <taxon>Bacteria</taxon>
        <taxon>Bacillati</taxon>
        <taxon>Bacillota</taxon>
        <taxon>Bacilli</taxon>
        <taxon>Lactobacillales</taxon>
        <taxon>Lactobacillaceae</taxon>
        <taxon>Lentilactobacillus</taxon>
    </lineage>
</organism>
<keyword evidence="3 5" id="KW-0378">Hydrolase</keyword>
<dbReference type="SUPFAM" id="SSF53187">
    <property type="entry name" value="Zn-dependent exopeptidases"/>
    <property type="match status" value="1"/>
</dbReference>
<dbReference type="EC" id="3.5.1.18" evidence="5"/>
<dbReference type="STRING" id="481719.LASUN_01240"/>
<evidence type="ECO:0000313" key="6">
    <source>
        <dbReference type="Proteomes" id="UP000177010"/>
    </source>
</evidence>
<evidence type="ECO:0000256" key="1">
    <source>
        <dbReference type="ARBA" id="ARBA00022670"/>
    </source>
</evidence>
<evidence type="ECO:0000313" key="5">
    <source>
        <dbReference type="EMBL" id="OFA13125.1"/>
    </source>
</evidence>
<dbReference type="InterPro" id="IPR011650">
    <property type="entry name" value="Peptidase_M20_dimer"/>
</dbReference>
<gene>
    <name evidence="5" type="primary">dapE</name>
    <name evidence="5" type="ORF">LASUN_01240</name>
</gene>
<dbReference type="InterPro" id="IPR051458">
    <property type="entry name" value="Cyt/Met_Dipeptidase"/>
</dbReference>
<dbReference type="GO" id="GO:0009014">
    <property type="term" value="F:succinyl-diaminopimelate desuccinylase activity"/>
    <property type="evidence" value="ECO:0007669"/>
    <property type="project" value="UniProtKB-EC"/>
</dbReference>
<keyword evidence="2" id="KW-0479">Metal-binding</keyword>
<dbReference type="AlphaFoldDB" id="A0A1E7XJ47"/>
<name>A0A1E7XJ47_9LACO</name>
<reference evidence="5 6" key="1">
    <citation type="submission" date="2016-09" db="EMBL/GenBank/DDBJ databases">
        <title>Genome Sequence of Lactobacillus sunkii Strain CG01.</title>
        <authorList>
            <person name="Poehlein A."/>
            <person name="Gabris C."/>
            <person name="Bengelsdorf F.R."/>
            <person name="Duerre P."/>
            <person name="Daniel R."/>
        </authorList>
    </citation>
    <scope>NUCLEOTIDE SEQUENCE [LARGE SCALE GENOMIC DNA]</scope>
    <source>
        <strain evidence="5 6">CG_D</strain>
    </source>
</reference>
<dbReference type="GO" id="GO:0009089">
    <property type="term" value="P:lysine biosynthetic process via diaminopimelate"/>
    <property type="evidence" value="ECO:0007669"/>
    <property type="project" value="TreeGrafter"/>
</dbReference>
<evidence type="ECO:0000259" key="4">
    <source>
        <dbReference type="Pfam" id="PF07687"/>
    </source>
</evidence>
<evidence type="ECO:0000256" key="2">
    <source>
        <dbReference type="ARBA" id="ARBA00022723"/>
    </source>
</evidence>
<dbReference type="GO" id="GO:0005829">
    <property type="term" value="C:cytosol"/>
    <property type="evidence" value="ECO:0007669"/>
    <property type="project" value="TreeGrafter"/>
</dbReference>
<evidence type="ECO:0000256" key="3">
    <source>
        <dbReference type="ARBA" id="ARBA00022801"/>
    </source>
</evidence>
<sequence length="445" mass="49715">MEQKEVEQYALDNLKNVTDYLKIPSISAQNKGINETDEWLIKQFNDLGAVKVEKWTDQGGNPVIFAQFEGKSDKTVLFYNHYDVQPPEPLDEWKTKPFEPTVVGDKLIARGVCDDKGELMSRLTIVKYFNEHGGIPVNLKFFVEGEEEIGSPDVDNYVRAHAEQLQADVCVWEGGGKDENDNFQIVCGAKGIASFNLHIKTAAADLHSSLASYADNAAWRLVQALASLRTPDNRVAVDGFYDDIQTLTSAEEKATQSMDFDADKVKANYGLTRPFVYDDPREELVNGATMTINGLNAGYTGDGVKTIIPKEASAKLDCRLAPNQDPEKVAKLISKQLEKNGYGDVKLHYLLGEDAFRSDLDHPFVQLNKQVANEVYTPEKVRLIPNMPGGGPMKQFYDSVHSPIVMVGIHYSGSHPHSPNENIRLNDYKQGTYFLAKLLEEYKEV</sequence>
<dbReference type="Gene3D" id="3.30.70.360">
    <property type="match status" value="1"/>
</dbReference>
<dbReference type="RefSeq" id="WP_070366905.1">
    <property type="nucleotide sequence ID" value="NZ_JAZHVW010000013.1"/>
</dbReference>
<accession>A0A1E7XJ47</accession>
<dbReference type="GO" id="GO:0046872">
    <property type="term" value="F:metal ion binding"/>
    <property type="evidence" value="ECO:0007669"/>
    <property type="project" value="UniProtKB-KW"/>
</dbReference>
<dbReference type="GO" id="GO:0006508">
    <property type="term" value="P:proteolysis"/>
    <property type="evidence" value="ECO:0007669"/>
    <property type="project" value="UniProtKB-KW"/>
</dbReference>
<dbReference type="NCBIfam" id="NF005034">
    <property type="entry name" value="PRK06446.1"/>
    <property type="match status" value="1"/>
</dbReference>
<dbReference type="PANTHER" id="PTHR43270">
    <property type="entry name" value="BETA-ALA-HIS DIPEPTIDASE"/>
    <property type="match status" value="1"/>
</dbReference>
<comment type="caution">
    <text evidence="5">The sequence shown here is derived from an EMBL/GenBank/DDBJ whole genome shotgun (WGS) entry which is preliminary data.</text>
</comment>
<dbReference type="Pfam" id="PF07687">
    <property type="entry name" value="M20_dimer"/>
    <property type="match status" value="1"/>
</dbReference>
<protein>
    <submittedName>
        <fullName evidence="5">Succinyl-diaminopimelate desuccinylase</fullName>
        <ecNumber evidence="5">3.5.1.18</ecNumber>
    </submittedName>
</protein>
<keyword evidence="1" id="KW-0645">Protease</keyword>
<dbReference type="Proteomes" id="UP000177010">
    <property type="component" value="Unassembled WGS sequence"/>
</dbReference>